<dbReference type="EMBL" id="JARKIE010000035">
    <property type="protein sequence ID" value="KAJ7696229.1"/>
    <property type="molecule type" value="Genomic_DNA"/>
</dbReference>
<gene>
    <name evidence="2" type="ORF">B0H17DRAFT_864382</name>
</gene>
<dbReference type="InterPro" id="IPR002347">
    <property type="entry name" value="SDR_fam"/>
</dbReference>
<accession>A0AAD7GL86</accession>
<sequence>MKPTISVRLSYQTGKQPPVVKVDLTGKTVCVIGANTGMGFEICKHFASMNPGRITFACRSSARGQAAVDKLWLIDLGDFQSVKAFGDRFEQDRGRLDILVANAAMETRKYTTTKDGGRQHKSYILNHIAMSAVVLRLVLVMVKTGHEHATKPRIVMVSSDLH</sequence>
<reference evidence="2" key="1">
    <citation type="submission" date="2023-03" db="EMBL/GenBank/DDBJ databases">
        <title>Massive genome expansion in bonnet fungi (Mycena s.s.) driven by repeated elements and novel gene families across ecological guilds.</title>
        <authorList>
            <consortium name="Lawrence Berkeley National Laboratory"/>
            <person name="Harder C.B."/>
            <person name="Miyauchi S."/>
            <person name="Viragh M."/>
            <person name="Kuo A."/>
            <person name="Thoen E."/>
            <person name="Andreopoulos B."/>
            <person name="Lu D."/>
            <person name="Skrede I."/>
            <person name="Drula E."/>
            <person name="Henrissat B."/>
            <person name="Morin E."/>
            <person name="Kohler A."/>
            <person name="Barry K."/>
            <person name="LaButti K."/>
            <person name="Morin E."/>
            <person name="Salamov A."/>
            <person name="Lipzen A."/>
            <person name="Mereny Z."/>
            <person name="Hegedus B."/>
            <person name="Baldrian P."/>
            <person name="Stursova M."/>
            <person name="Weitz H."/>
            <person name="Taylor A."/>
            <person name="Grigoriev I.V."/>
            <person name="Nagy L.G."/>
            <person name="Martin F."/>
            <person name="Kauserud H."/>
        </authorList>
    </citation>
    <scope>NUCLEOTIDE SEQUENCE</scope>
    <source>
        <strain evidence="2">CBHHK067</strain>
    </source>
</reference>
<dbReference type="InterPro" id="IPR036291">
    <property type="entry name" value="NAD(P)-bd_dom_sf"/>
</dbReference>
<protein>
    <submittedName>
        <fullName evidence="2">Uncharacterized protein</fullName>
    </submittedName>
</protein>
<dbReference type="Gene3D" id="3.40.50.720">
    <property type="entry name" value="NAD(P)-binding Rossmann-like Domain"/>
    <property type="match status" value="1"/>
</dbReference>
<evidence type="ECO:0000256" key="1">
    <source>
        <dbReference type="ARBA" id="ARBA00023002"/>
    </source>
</evidence>
<feature type="non-terminal residue" evidence="2">
    <location>
        <position position="162"/>
    </location>
</feature>
<dbReference type="GO" id="GO:0016491">
    <property type="term" value="F:oxidoreductase activity"/>
    <property type="evidence" value="ECO:0007669"/>
    <property type="project" value="UniProtKB-KW"/>
</dbReference>
<evidence type="ECO:0000313" key="3">
    <source>
        <dbReference type="Proteomes" id="UP001221757"/>
    </source>
</evidence>
<dbReference type="AlphaFoldDB" id="A0AAD7GL86"/>
<comment type="caution">
    <text evidence="2">The sequence shown here is derived from an EMBL/GenBank/DDBJ whole genome shotgun (WGS) entry which is preliminary data.</text>
</comment>
<dbReference type="PANTHER" id="PTHR43157">
    <property type="entry name" value="PHOSPHATIDYLINOSITOL-GLYCAN BIOSYNTHESIS CLASS F PROTEIN-RELATED"/>
    <property type="match status" value="1"/>
</dbReference>
<name>A0AAD7GL86_MYCRO</name>
<keyword evidence="1" id="KW-0560">Oxidoreductase</keyword>
<evidence type="ECO:0000313" key="2">
    <source>
        <dbReference type="EMBL" id="KAJ7696229.1"/>
    </source>
</evidence>
<dbReference type="Proteomes" id="UP001221757">
    <property type="component" value="Unassembled WGS sequence"/>
</dbReference>
<keyword evidence="3" id="KW-1185">Reference proteome</keyword>
<dbReference type="PANTHER" id="PTHR43157:SF31">
    <property type="entry name" value="PHOSPHATIDYLINOSITOL-GLYCAN BIOSYNTHESIS CLASS F PROTEIN"/>
    <property type="match status" value="1"/>
</dbReference>
<proteinExistence type="predicted"/>
<dbReference type="Pfam" id="PF00106">
    <property type="entry name" value="adh_short"/>
    <property type="match status" value="1"/>
</dbReference>
<organism evidence="2 3">
    <name type="scientific">Mycena rosella</name>
    <name type="common">Pink bonnet</name>
    <name type="synonym">Agaricus rosellus</name>
    <dbReference type="NCBI Taxonomy" id="1033263"/>
    <lineage>
        <taxon>Eukaryota</taxon>
        <taxon>Fungi</taxon>
        <taxon>Dikarya</taxon>
        <taxon>Basidiomycota</taxon>
        <taxon>Agaricomycotina</taxon>
        <taxon>Agaricomycetes</taxon>
        <taxon>Agaricomycetidae</taxon>
        <taxon>Agaricales</taxon>
        <taxon>Marasmiineae</taxon>
        <taxon>Mycenaceae</taxon>
        <taxon>Mycena</taxon>
    </lineage>
</organism>
<dbReference type="SUPFAM" id="SSF51735">
    <property type="entry name" value="NAD(P)-binding Rossmann-fold domains"/>
    <property type="match status" value="1"/>
</dbReference>